<accession>A0ABV0GJQ6</accession>
<comment type="caution">
    <text evidence="1">The sequence shown here is derived from an EMBL/GenBank/DDBJ whole genome shotgun (WGS) entry which is preliminary data.</text>
</comment>
<keyword evidence="2" id="KW-1185">Reference proteome</keyword>
<organism evidence="1 2">
    <name type="scientific">Roseateles flavus</name>
    <dbReference type="NCBI Taxonomy" id="3149041"/>
    <lineage>
        <taxon>Bacteria</taxon>
        <taxon>Pseudomonadati</taxon>
        <taxon>Pseudomonadota</taxon>
        <taxon>Betaproteobacteria</taxon>
        <taxon>Burkholderiales</taxon>
        <taxon>Sphaerotilaceae</taxon>
        <taxon>Roseateles</taxon>
    </lineage>
</organism>
<dbReference type="InterPro" id="IPR008325">
    <property type="entry name" value="EipA-like"/>
</dbReference>
<dbReference type="InterPro" id="IPR006311">
    <property type="entry name" value="TAT_signal"/>
</dbReference>
<proteinExistence type="predicted"/>
<gene>
    <name evidence="1" type="ORF">ABDJ40_21380</name>
</gene>
<reference evidence="1 2" key="1">
    <citation type="submission" date="2024-05" db="EMBL/GenBank/DDBJ databases">
        <title>Roseateles sp. 2.12 16S ribosomal RNA gene Genome sequencing and assembly.</title>
        <authorList>
            <person name="Woo H."/>
        </authorList>
    </citation>
    <scope>NUCLEOTIDE SEQUENCE [LARGE SCALE GENOMIC DNA]</scope>
    <source>
        <strain evidence="1 2">2.12</strain>
    </source>
</reference>
<dbReference type="Proteomes" id="UP001462640">
    <property type="component" value="Unassembled WGS sequence"/>
</dbReference>
<dbReference type="RefSeq" id="WP_347612717.1">
    <property type="nucleotide sequence ID" value="NZ_JBDPZC010000013.1"/>
</dbReference>
<evidence type="ECO:0000313" key="2">
    <source>
        <dbReference type="Proteomes" id="UP001462640"/>
    </source>
</evidence>
<dbReference type="PROSITE" id="PS51318">
    <property type="entry name" value="TAT"/>
    <property type="match status" value="1"/>
</dbReference>
<dbReference type="Pfam" id="PF06577">
    <property type="entry name" value="EipA"/>
    <property type="match status" value="1"/>
</dbReference>
<sequence>MSGNRHPASLQTLPDPARREALQGLGTLGAGLLLPGLALAADKKEDTYDEDSILTAATEFFGSTTEGLAKVIEKAFKEQGRPNAYIKGEEAGAAVTVGLRYGDGQLIMKGGGGARVYWAGPSIGFDFGANASKVFTLCYHLPNTAAIFQRFPGVEGSLYYIGGAGINYQRLNGVTLAPIRLGVGLRTGASVGYIHYRREKSYNPF</sequence>
<dbReference type="EMBL" id="JBDPZC010000013">
    <property type="protein sequence ID" value="MEO3715330.1"/>
    <property type="molecule type" value="Genomic_DNA"/>
</dbReference>
<name>A0ABV0GJQ6_9BURK</name>
<protein>
    <submittedName>
        <fullName evidence="1">DUF1134 domain-containing protein</fullName>
    </submittedName>
</protein>
<evidence type="ECO:0000313" key="1">
    <source>
        <dbReference type="EMBL" id="MEO3715330.1"/>
    </source>
</evidence>